<feature type="region of interest" description="Disordered" evidence="1">
    <location>
        <begin position="1"/>
        <end position="20"/>
    </location>
</feature>
<evidence type="ECO:0000256" key="1">
    <source>
        <dbReference type="SAM" id="MobiDB-lite"/>
    </source>
</evidence>
<dbReference type="AlphaFoldDB" id="A0A1B8SLB6"/>
<sequence>MNRLRQAGVSLPKSPTQARLTAKKMQDTVTNGSLAEDTKSIAAQMRRSRLANMQRTGADLQLAMPKIREPLGTLADKGVPFNISDDEELSKARMWSRAYYATHNLVPLLIDIYSRFPLTGLEFSCEDKSVEDFFSSLFFDDLDYEDFLPNSLAREYFISGEVTALGHFDEELGTWTSEEILNPDMIRVTKSPFVDEVRVQLLVKDMVEGLRNPTSSNESKSEQMQRMHDYEQLKEHYPELIAAATQDDGIDIDEGLWSRIVNRVSPWDNRGVPPLMRSFSTLLSEESLNAAQDAVADRLYAPFILATLGIENMGDGEPWIPSMSDLQDLRDDMQSALMADFKLMTHHMGLQIQNVFGREAMPRLDQDYDRIQAQLMQAWGIGQALIMGGTSAAGTYASSALNREVCELNMKDFQRKVIRHIRKRMEVVAEAQQFYAYEKKGSLRVPIWRKVRRYNPMTGRYEVVNAPKLLIPDVKFNSLNLRDESTERQFIMTLKQSGVPVSDKSMAINLPVDFDMELKRQSEETVDKLVAQAEAMSKAKQVIDEKNRRLPAERQLPYPPDLISYLNETLVLRQQLSAAEVAETQAKMLEDQAKAASPAGQVGALPPPLPPGQGSVPAPDSASLDPSPPMPEPEQEAPSFGPADLPSNYARPEVSDEMRAGAPRAAKKTGKRAAKRSGDTIRKKTWLETGPSSRGSRFDVDADTVERAVRRREVTDRHRVARVEDLVMDPAFYQMLNSPHERDIQADWPEIQNGGAPESKQLLDDLLQQYSDVTGREPIWA</sequence>
<feature type="compositionally biased region" description="Low complexity" evidence="1">
    <location>
        <begin position="612"/>
        <end position="625"/>
    </location>
</feature>
<dbReference type="EMBL" id="LFOE01000001">
    <property type="protein sequence ID" value="OBY33542.1"/>
    <property type="molecule type" value="Genomic_DNA"/>
</dbReference>
<comment type="caution">
    <text evidence="2">The sequence shown here is derived from an EMBL/GenBank/DDBJ whole genome shotgun (WGS) entry which is preliminary data.</text>
</comment>
<evidence type="ECO:0000313" key="3">
    <source>
        <dbReference type="Proteomes" id="UP000092668"/>
    </source>
</evidence>
<proteinExistence type="predicted"/>
<accession>A0A1B8SLB6</accession>
<protein>
    <recommendedName>
        <fullName evidence="4">Portal protein</fullName>
    </recommendedName>
</protein>
<feature type="compositionally biased region" description="Basic residues" evidence="1">
    <location>
        <begin position="665"/>
        <end position="675"/>
    </location>
</feature>
<dbReference type="Proteomes" id="UP000092668">
    <property type="component" value="Unassembled WGS sequence"/>
</dbReference>
<name>A0A1B8SLB6_9MYCO</name>
<dbReference type="PATRIC" id="fig|354243.3.peg.228"/>
<evidence type="ECO:0000313" key="2">
    <source>
        <dbReference type="EMBL" id="OBY33542.1"/>
    </source>
</evidence>
<feature type="region of interest" description="Disordered" evidence="1">
    <location>
        <begin position="590"/>
        <end position="701"/>
    </location>
</feature>
<evidence type="ECO:0008006" key="4">
    <source>
        <dbReference type="Google" id="ProtNLM"/>
    </source>
</evidence>
<dbReference type="OrthoDB" id="5243041at2"/>
<reference evidence="2 3" key="1">
    <citation type="submission" date="2015-06" db="EMBL/GenBank/DDBJ databases">
        <title>Genome sequence of Mycobacterium kumamotonense strain Roo.</title>
        <authorList>
            <person name="Greninger A.L."/>
            <person name="Cunningham G."/>
            <person name="Miller S."/>
        </authorList>
    </citation>
    <scope>NUCLEOTIDE SEQUENCE [LARGE SCALE GENOMIC DNA]</scope>
    <source>
        <strain evidence="2 3">Roo</strain>
    </source>
</reference>
<gene>
    <name evidence="2" type="ORF">ACT18_01020</name>
</gene>
<organism evidence="2 3">
    <name type="scientific">Mycolicibacter kumamotonensis</name>
    <dbReference type="NCBI Taxonomy" id="354243"/>
    <lineage>
        <taxon>Bacteria</taxon>
        <taxon>Bacillati</taxon>
        <taxon>Actinomycetota</taxon>
        <taxon>Actinomycetes</taxon>
        <taxon>Mycobacteriales</taxon>
        <taxon>Mycobacteriaceae</taxon>
        <taxon>Mycolicibacter</taxon>
    </lineage>
</organism>
<keyword evidence="3" id="KW-1185">Reference proteome</keyword>
<feature type="compositionally biased region" description="Basic and acidic residues" evidence="1">
    <location>
        <begin position="676"/>
        <end position="686"/>
    </location>
</feature>